<accession>A0A6A3QKA1</accession>
<comment type="caution">
    <text evidence="1">The sequence shown here is derived from an EMBL/GenBank/DDBJ whole genome shotgun (WGS) entry which is preliminary data.</text>
</comment>
<organism evidence="1 2">
    <name type="scientific">Phytophthora fragariae</name>
    <dbReference type="NCBI Taxonomy" id="53985"/>
    <lineage>
        <taxon>Eukaryota</taxon>
        <taxon>Sar</taxon>
        <taxon>Stramenopiles</taxon>
        <taxon>Oomycota</taxon>
        <taxon>Peronosporomycetes</taxon>
        <taxon>Peronosporales</taxon>
        <taxon>Peronosporaceae</taxon>
        <taxon>Phytophthora</taxon>
    </lineage>
</organism>
<proteinExistence type="predicted"/>
<evidence type="ECO:0000313" key="2">
    <source>
        <dbReference type="Proteomes" id="UP000441208"/>
    </source>
</evidence>
<evidence type="ECO:0000313" key="1">
    <source>
        <dbReference type="EMBL" id="KAE9078304.1"/>
    </source>
</evidence>
<sequence length="98" mass="10760">MRVVATAPGLRRLLVLRDPSSVPRRCGVPWSLFQLCAGSTILTTARSVLYAAMRSSKTPFLWSGRSARKTLPAPLALTLRDFRKASTAFSARRPASRT</sequence>
<reference evidence="1 2" key="1">
    <citation type="submission" date="2018-08" db="EMBL/GenBank/DDBJ databases">
        <title>Genomic investigation of the strawberry pathogen Phytophthora fragariae indicates pathogenicity is determined by transcriptional variation in three key races.</title>
        <authorList>
            <person name="Adams T.M."/>
            <person name="Armitage A.D."/>
            <person name="Sobczyk M.K."/>
            <person name="Bates H.J."/>
            <person name="Dunwell J.M."/>
            <person name="Nellist C.F."/>
            <person name="Harrison R.J."/>
        </authorList>
    </citation>
    <scope>NUCLEOTIDE SEQUENCE [LARGE SCALE GENOMIC DNA]</scope>
    <source>
        <strain evidence="1 2">NOV-71</strain>
    </source>
</reference>
<dbReference type="AlphaFoldDB" id="A0A6A3QKA1"/>
<dbReference type="Proteomes" id="UP000441208">
    <property type="component" value="Unassembled WGS sequence"/>
</dbReference>
<name>A0A6A3QKA1_9STRA</name>
<gene>
    <name evidence="1" type="ORF">PF007_g23917</name>
</gene>
<dbReference type="EMBL" id="QXFZ01002322">
    <property type="protein sequence ID" value="KAE9078304.1"/>
    <property type="molecule type" value="Genomic_DNA"/>
</dbReference>
<protein>
    <submittedName>
        <fullName evidence="1">Uncharacterized protein</fullName>
    </submittedName>
</protein>